<keyword evidence="4" id="KW-1185">Reference proteome</keyword>
<evidence type="ECO:0000313" key="3">
    <source>
        <dbReference type="EMBL" id="KWZ38151.1"/>
    </source>
</evidence>
<evidence type="ECO:0000313" key="4">
    <source>
        <dbReference type="Proteomes" id="UP000070255"/>
    </source>
</evidence>
<dbReference type="InterPro" id="IPR012843">
    <property type="entry name" value="YscD"/>
</dbReference>
<dbReference type="EMBL" id="LNJQ01000004">
    <property type="protein sequence ID" value="KWZ38151.1"/>
    <property type="molecule type" value="Genomic_DNA"/>
</dbReference>
<evidence type="ECO:0000259" key="2">
    <source>
        <dbReference type="Pfam" id="PF21937"/>
    </source>
</evidence>
<dbReference type="Pfam" id="PF21937">
    <property type="entry name" value="Yop-YscD_ppl_2nd"/>
    <property type="match status" value="1"/>
</dbReference>
<keyword evidence="1" id="KW-0812">Transmembrane</keyword>
<feature type="domain" description="YscD-like Bon-like" evidence="2">
    <location>
        <begin position="206"/>
        <end position="268"/>
    </location>
</feature>
<evidence type="ECO:0000256" key="1">
    <source>
        <dbReference type="SAM" id="Phobius"/>
    </source>
</evidence>
<dbReference type="Proteomes" id="UP000070255">
    <property type="component" value="Unassembled WGS sequence"/>
</dbReference>
<accession>A0ABR5T4L2</accession>
<reference evidence="3 4" key="1">
    <citation type="submission" date="2015-11" db="EMBL/GenBank/DDBJ databases">
        <authorList>
            <person name="Sahl J."/>
            <person name="Wagner D."/>
            <person name="Keim P."/>
        </authorList>
    </citation>
    <scope>NUCLEOTIDE SEQUENCE [LARGE SCALE GENOMIC DNA]</scope>
    <source>
        <strain evidence="3 4">BDU18</strain>
    </source>
</reference>
<dbReference type="NCBIfam" id="TIGR02500">
    <property type="entry name" value="type_III_yscD"/>
    <property type="match status" value="1"/>
</dbReference>
<sequence length="403" mass="42415">MHKLKWLNGPLAGLEFDLPPGATRIGGDDADIALPLEGDARAELTSGEDGVRVSADARAWVDGRPWNAHGALPLGRAIDVAGVAFVLGESGDTLPALPVPARRRAATAASTRALACAALACAAIVAIVAGLALILWRPPAPARFDVDAWLAQQMRAPALHGLHARRAADGSVEVSGLCASSGDVERLRARLRARGIAMRDASLCADTLRENVRNVLALNGYRDVDVRSDATLDGVEIRGPIVADAAWQRVAAQLQMLGGLRAWRAVNDRALWFGRLYEALSARVPLDGLNIVMSGKTLIVSGAADPARAAALSAVIAEFNRSARDGFAATWQDVPSQQTASAYLPAPVVTVGGHAGAIYVVLANGMRLQLGGVLPNGYAIVRVTRRAMSLRKDERLVSVPLDM</sequence>
<gene>
    <name evidence="3" type="ORF">WS72_25055</name>
</gene>
<name>A0ABR5T4L2_9BURK</name>
<organism evidence="3 4">
    <name type="scientific">Burkholderia savannae</name>
    <dbReference type="NCBI Taxonomy" id="1637837"/>
    <lineage>
        <taxon>Bacteria</taxon>
        <taxon>Pseudomonadati</taxon>
        <taxon>Pseudomonadota</taxon>
        <taxon>Betaproteobacteria</taxon>
        <taxon>Burkholderiales</taxon>
        <taxon>Burkholderiaceae</taxon>
        <taxon>Burkholderia</taxon>
        <taxon>pseudomallei group</taxon>
    </lineage>
</organism>
<dbReference type="InterPro" id="IPR053947">
    <property type="entry name" value="YscD_ppl__2nd"/>
</dbReference>
<feature type="transmembrane region" description="Helical" evidence="1">
    <location>
        <begin position="113"/>
        <end position="136"/>
    </location>
</feature>
<proteinExistence type="predicted"/>
<dbReference type="RefSeq" id="WP_060822793.1">
    <property type="nucleotide sequence ID" value="NZ_LNJQ01000004.1"/>
</dbReference>
<comment type="caution">
    <text evidence="3">The sequence shown here is derived from an EMBL/GenBank/DDBJ whole genome shotgun (WGS) entry which is preliminary data.</text>
</comment>
<keyword evidence="1" id="KW-0472">Membrane</keyword>
<keyword evidence="1" id="KW-1133">Transmembrane helix</keyword>
<protein>
    <submittedName>
        <fullName evidence="3">Type III secretion protein</fullName>
    </submittedName>
</protein>